<dbReference type="Gene3D" id="3.40.50.1820">
    <property type="entry name" value="alpha/beta hydrolase"/>
    <property type="match status" value="1"/>
</dbReference>
<gene>
    <name evidence="3" type="ORF">GCM10009717_12070</name>
</gene>
<evidence type="ECO:0000313" key="4">
    <source>
        <dbReference type="Proteomes" id="UP001499954"/>
    </source>
</evidence>
<feature type="domain" description="Alpha/beta hydrolase fold-5" evidence="2">
    <location>
        <begin position="83"/>
        <end position="243"/>
    </location>
</feature>
<comment type="caution">
    <text evidence="3">The sequence shown here is derived from an EMBL/GenBank/DDBJ whole genome shotgun (WGS) entry which is preliminary data.</text>
</comment>
<dbReference type="RefSeq" id="WP_157413429.1">
    <property type="nucleotide sequence ID" value="NZ_BAAAMK010000002.1"/>
</dbReference>
<evidence type="ECO:0000313" key="3">
    <source>
        <dbReference type="EMBL" id="GAA1947303.1"/>
    </source>
</evidence>
<sequence>MTNAASHEPASDRSTGRRVIRVLVALLSVLVLLVVGFLVWANIVMQGERPAALEAWTDDRVSIESFDDSVVMTPVDAASDRGLVFIPGAKVDPYAYMAKLVDAAAETGTTVVITKPTLNLAFFDQRPLETFTSHAPDVDEWYVGGHSLGGVKACMLAADDEDVAGLVFFGSYCSNDVSGTDLAVLSISGSEDALSTPDKIEGAAHLLPADATFVEIEGANHASFGNYGVQPGDGVATIPDAEVREQITDALVAFWGDSGQ</sequence>
<keyword evidence="1" id="KW-1133">Transmembrane helix</keyword>
<name>A0ABN2QBU5_9MICO</name>
<dbReference type="Pfam" id="PF12695">
    <property type="entry name" value="Abhydrolase_5"/>
    <property type="match status" value="1"/>
</dbReference>
<organism evidence="3 4">
    <name type="scientific">Agromyces allii</name>
    <dbReference type="NCBI Taxonomy" id="393607"/>
    <lineage>
        <taxon>Bacteria</taxon>
        <taxon>Bacillati</taxon>
        <taxon>Actinomycetota</taxon>
        <taxon>Actinomycetes</taxon>
        <taxon>Micrococcales</taxon>
        <taxon>Microbacteriaceae</taxon>
        <taxon>Agromyces</taxon>
    </lineage>
</organism>
<dbReference type="Proteomes" id="UP001499954">
    <property type="component" value="Unassembled WGS sequence"/>
</dbReference>
<protein>
    <submittedName>
        <fullName evidence="3">Alpha/beta hydrolase</fullName>
    </submittedName>
</protein>
<dbReference type="EMBL" id="BAAAMK010000002">
    <property type="protein sequence ID" value="GAA1947303.1"/>
    <property type="molecule type" value="Genomic_DNA"/>
</dbReference>
<keyword evidence="1" id="KW-0472">Membrane</keyword>
<evidence type="ECO:0000256" key="1">
    <source>
        <dbReference type="SAM" id="Phobius"/>
    </source>
</evidence>
<reference evidence="3 4" key="1">
    <citation type="journal article" date="2019" name="Int. J. Syst. Evol. Microbiol.">
        <title>The Global Catalogue of Microorganisms (GCM) 10K type strain sequencing project: providing services to taxonomists for standard genome sequencing and annotation.</title>
        <authorList>
            <consortium name="The Broad Institute Genomics Platform"/>
            <consortium name="The Broad Institute Genome Sequencing Center for Infectious Disease"/>
            <person name="Wu L."/>
            <person name="Ma J."/>
        </authorList>
    </citation>
    <scope>NUCLEOTIDE SEQUENCE [LARGE SCALE GENOMIC DNA]</scope>
    <source>
        <strain evidence="3 4">JCM 13584</strain>
    </source>
</reference>
<feature type="transmembrane region" description="Helical" evidence="1">
    <location>
        <begin position="20"/>
        <end position="41"/>
    </location>
</feature>
<evidence type="ECO:0000259" key="2">
    <source>
        <dbReference type="Pfam" id="PF12695"/>
    </source>
</evidence>
<accession>A0ABN2QBU5</accession>
<dbReference type="InterPro" id="IPR029059">
    <property type="entry name" value="AB_hydrolase_5"/>
</dbReference>
<dbReference type="SUPFAM" id="SSF53474">
    <property type="entry name" value="alpha/beta-Hydrolases"/>
    <property type="match status" value="1"/>
</dbReference>
<keyword evidence="3" id="KW-0378">Hydrolase</keyword>
<dbReference type="InterPro" id="IPR029058">
    <property type="entry name" value="AB_hydrolase_fold"/>
</dbReference>
<proteinExistence type="predicted"/>
<keyword evidence="1" id="KW-0812">Transmembrane</keyword>
<dbReference type="GO" id="GO:0016787">
    <property type="term" value="F:hydrolase activity"/>
    <property type="evidence" value="ECO:0007669"/>
    <property type="project" value="UniProtKB-KW"/>
</dbReference>
<keyword evidence="4" id="KW-1185">Reference proteome</keyword>